<sequence>MALPSGALDNYGAKKPGLPMKNKQEYFASLKALSEKGINRVGVLDPADYPGFAQLGSGRLVLLMMGGSRFWEWALAHWPNTPDPLDQLSKQIVQQWTQGLALEGVHLLYPSGLWPLGDLLPALGISPSPLGIGIDPEWGLWNALRAVIFTQSLLPLSPPIQAVPPCQTCHSRPCLAACGAQAVQWPGPFDGQRCRAFRLAKGSPCAQDCPARRACPLGKPYPDEQIAYHTLKSLEMIKGS</sequence>
<gene>
    <name evidence="1" type="ORF">A2527_07090</name>
</gene>
<name>A0A1F6GBH7_9PROT</name>
<dbReference type="AlphaFoldDB" id="A0A1F6GBH7"/>
<evidence type="ECO:0000313" key="2">
    <source>
        <dbReference type="Proteomes" id="UP000178449"/>
    </source>
</evidence>
<dbReference type="EMBL" id="MFNE01000022">
    <property type="protein sequence ID" value="OGG95471.1"/>
    <property type="molecule type" value="Genomic_DNA"/>
</dbReference>
<evidence type="ECO:0000313" key="1">
    <source>
        <dbReference type="EMBL" id="OGG95471.1"/>
    </source>
</evidence>
<organism evidence="1 2">
    <name type="scientific">Candidatus Lambdaproteobacteria bacterium RIFOXYD2_FULL_50_16</name>
    <dbReference type="NCBI Taxonomy" id="1817772"/>
    <lineage>
        <taxon>Bacteria</taxon>
        <taxon>Pseudomonadati</taxon>
        <taxon>Pseudomonadota</taxon>
        <taxon>Candidatus Lambdaproteobacteria</taxon>
    </lineage>
</organism>
<comment type="caution">
    <text evidence="1">The sequence shown here is derived from an EMBL/GenBank/DDBJ whole genome shotgun (WGS) entry which is preliminary data.</text>
</comment>
<proteinExistence type="predicted"/>
<accession>A0A1F6GBH7</accession>
<reference evidence="1 2" key="1">
    <citation type="journal article" date="2016" name="Nat. Commun.">
        <title>Thousands of microbial genomes shed light on interconnected biogeochemical processes in an aquifer system.</title>
        <authorList>
            <person name="Anantharaman K."/>
            <person name="Brown C.T."/>
            <person name="Hug L.A."/>
            <person name="Sharon I."/>
            <person name="Castelle C.J."/>
            <person name="Probst A.J."/>
            <person name="Thomas B.C."/>
            <person name="Singh A."/>
            <person name="Wilkins M.J."/>
            <person name="Karaoz U."/>
            <person name="Brodie E.L."/>
            <person name="Williams K.H."/>
            <person name="Hubbard S.S."/>
            <person name="Banfield J.F."/>
        </authorList>
    </citation>
    <scope>NUCLEOTIDE SEQUENCE [LARGE SCALE GENOMIC DNA]</scope>
</reference>
<evidence type="ECO:0008006" key="3">
    <source>
        <dbReference type="Google" id="ProtNLM"/>
    </source>
</evidence>
<dbReference type="Proteomes" id="UP000178449">
    <property type="component" value="Unassembled WGS sequence"/>
</dbReference>
<protein>
    <recommendedName>
        <fullName evidence="3">4Fe-4S ferredoxin-type domain-containing protein</fullName>
    </recommendedName>
</protein>
<dbReference type="STRING" id="1817772.A2527_07090"/>